<accession>A0A1M6W6Y0</accession>
<dbReference type="RefSeq" id="WP_072993994.1">
    <property type="nucleotide sequence ID" value="NZ_FQZB01000056.1"/>
</dbReference>
<dbReference type="InterPro" id="IPR054075">
    <property type="entry name" value="Gp53-like_C"/>
</dbReference>
<dbReference type="EMBL" id="FQZB01000056">
    <property type="protein sequence ID" value="SHK89532.1"/>
    <property type="molecule type" value="Genomic_DNA"/>
</dbReference>
<keyword evidence="3" id="KW-1185">Reference proteome</keyword>
<dbReference type="Pfam" id="PF21882">
    <property type="entry name" value="Gp53-like_C"/>
    <property type="match status" value="1"/>
</dbReference>
<name>A0A1M6W6Y0_9CLOT</name>
<feature type="domain" description="Putative tail fiber protein gp53-like C-terminal" evidence="1">
    <location>
        <begin position="45"/>
        <end position="123"/>
    </location>
</feature>
<dbReference type="Gene3D" id="2.60.40.3940">
    <property type="match status" value="1"/>
</dbReference>
<sequence>MGQTKKAIYKIDNGVDFDTIHLQTDVEQILSNIDLSKIDYNGFVKLNKDLILQFRICTNRGSFGRYDFPIVFPNRCISIQATASDPNNAAATITSVNKNNFDLQITQLNSSGYASAFVWAIGC</sequence>
<proteinExistence type="predicted"/>
<protein>
    <recommendedName>
        <fullName evidence="1">Putative tail fiber protein gp53-like C-terminal domain-containing protein</fullName>
    </recommendedName>
</protein>
<dbReference type="STRING" id="1121302.SAMN02745163_04617"/>
<gene>
    <name evidence="2" type="ORF">SAMN02745163_04617</name>
</gene>
<dbReference type="AlphaFoldDB" id="A0A1M6W6Y0"/>
<evidence type="ECO:0000313" key="3">
    <source>
        <dbReference type="Proteomes" id="UP000184310"/>
    </source>
</evidence>
<evidence type="ECO:0000313" key="2">
    <source>
        <dbReference type="EMBL" id="SHK89532.1"/>
    </source>
</evidence>
<evidence type="ECO:0000259" key="1">
    <source>
        <dbReference type="Pfam" id="PF21882"/>
    </source>
</evidence>
<organism evidence="2 3">
    <name type="scientific">Clostridium cavendishii DSM 21758</name>
    <dbReference type="NCBI Taxonomy" id="1121302"/>
    <lineage>
        <taxon>Bacteria</taxon>
        <taxon>Bacillati</taxon>
        <taxon>Bacillota</taxon>
        <taxon>Clostridia</taxon>
        <taxon>Eubacteriales</taxon>
        <taxon>Clostridiaceae</taxon>
        <taxon>Clostridium</taxon>
    </lineage>
</organism>
<dbReference type="Proteomes" id="UP000184310">
    <property type="component" value="Unassembled WGS sequence"/>
</dbReference>
<reference evidence="2 3" key="1">
    <citation type="submission" date="2016-11" db="EMBL/GenBank/DDBJ databases">
        <authorList>
            <person name="Jaros S."/>
            <person name="Januszkiewicz K."/>
            <person name="Wedrychowicz H."/>
        </authorList>
    </citation>
    <scope>NUCLEOTIDE SEQUENCE [LARGE SCALE GENOMIC DNA]</scope>
    <source>
        <strain evidence="2 3">DSM 21758</strain>
    </source>
</reference>
<dbReference type="OrthoDB" id="1921264at2"/>